<dbReference type="GO" id="GO:0008270">
    <property type="term" value="F:zinc ion binding"/>
    <property type="evidence" value="ECO:0007669"/>
    <property type="project" value="InterPro"/>
</dbReference>
<evidence type="ECO:0000256" key="3">
    <source>
        <dbReference type="ARBA" id="ARBA00029741"/>
    </source>
</evidence>
<dbReference type="GO" id="GO:0005975">
    <property type="term" value="P:carbohydrate metabolic process"/>
    <property type="evidence" value="ECO:0007669"/>
    <property type="project" value="InterPro"/>
</dbReference>
<dbReference type="InterPro" id="IPR049071">
    <property type="entry name" value="MPI_cupin_dom"/>
</dbReference>
<feature type="domain" description="Mannose-6-phosphate isomerase cupin" evidence="8">
    <location>
        <begin position="240"/>
        <end position="308"/>
    </location>
</feature>
<dbReference type="PIRSF" id="PIRSF036894">
    <property type="entry name" value="PMI_Firm_short"/>
    <property type="match status" value="1"/>
</dbReference>
<sequence length="316" mass="35707">MRFRPILKEKVWGGTKLSELFGKDKGDKIGESWELSGVENNISIVLNGSLSGNSLVSLIDEYKEQLVGTKVYKRFGSKFPLLFKFIDASEDLSVQLHPNDSLAKSRHNSFGKTEMWYILHTEKDARLILGFKNDITEAEYLEKLSEKKITDILHPEPVKVGDAFFIEPGTVHAIGAGIVLAEIQQTSDVTYRIYDWDRPDIDGELRELHTDLAREAIDYKTADAKLKYTNKSNSAIQLCSTAYFETNKLVVTRTVERDYSNLDSFVVYMCVDGKANVEIMNTSEEIKKGETILIPACEDMVRLTSSNATILEIYIP</sequence>
<organism evidence="9 10">
    <name type="scientific">Ulvibacter antarcticus</name>
    <dbReference type="NCBI Taxonomy" id="442714"/>
    <lineage>
        <taxon>Bacteria</taxon>
        <taxon>Pseudomonadati</taxon>
        <taxon>Bacteroidota</taxon>
        <taxon>Flavobacteriia</taxon>
        <taxon>Flavobacteriales</taxon>
        <taxon>Flavobacteriaceae</taxon>
        <taxon>Ulvibacter</taxon>
    </lineage>
</organism>
<feature type="binding site" evidence="5">
    <location>
        <position position="172"/>
    </location>
    <ligand>
        <name>Zn(2+)</name>
        <dbReference type="ChEBI" id="CHEBI:29105"/>
    </ligand>
</feature>
<evidence type="ECO:0000259" key="8">
    <source>
        <dbReference type="Pfam" id="PF21621"/>
    </source>
</evidence>
<dbReference type="InterPro" id="IPR046457">
    <property type="entry name" value="PMI_typeI_cat"/>
</dbReference>
<feature type="active site" evidence="6">
    <location>
        <position position="192"/>
    </location>
</feature>
<dbReference type="InterPro" id="IPR014710">
    <property type="entry name" value="RmlC-like_jellyroll"/>
</dbReference>
<feature type="domain" description="Phosphomannose isomerase type I catalytic" evidence="7">
    <location>
        <begin position="3"/>
        <end position="108"/>
    </location>
</feature>
<dbReference type="InterPro" id="IPR051804">
    <property type="entry name" value="Carb_Metab_Reg_Kinase/Isom"/>
</dbReference>
<dbReference type="InterPro" id="IPR014628">
    <property type="entry name" value="Man6P_isomerase_Firm_short"/>
</dbReference>
<evidence type="ECO:0000256" key="4">
    <source>
        <dbReference type="ARBA" id="ARBA00030762"/>
    </source>
</evidence>
<dbReference type="Proteomes" id="UP000271339">
    <property type="component" value="Unassembled WGS sequence"/>
</dbReference>
<keyword evidence="9" id="KW-0413">Isomerase</keyword>
<dbReference type="PANTHER" id="PTHR42742:SF3">
    <property type="entry name" value="FRUCTOKINASE"/>
    <property type="match status" value="1"/>
</dbReference>
<keyword evidence="1 5" id="KW-0479">Metal-binding</keyword>
<dbReference type="InterPro" id="IPR011051">
    <property type="entry name" value="RmlC_Cupin_sf"/>
</dbReference>
<dbReference type="Pfam" id="PF21621">
    <property type="entry name" value="MPI_cupin_dom"/>
    <property type="match status" value="1"/>
</dbReference>
<accession>A0A3L9YDE4</accession>
<dbReference type="AlphaFoldDB" id="A0A3L9YDE4"/>
<keyword evidence="2 5" id="KW-0862">Zinc</keyword>
<dbReference type="EMBL" id="REFC01000013">
    <property type="protein sequence ID" value="RMA58464.1"/>
    <property type="molecule type" value="Genomic_DNA"/>
</dbReference>
<dbReference type="CDD" id="cd07010">
    <property type="entry name" value="cupin_PMI_type_I_N_bac"/>
    <property type="match status" value="1"/>
</dbReference>
<dbReference type="GO" id="GO:0004476">
    <property type="term" value="F:mannose-6-phosphate isomerase activity"/>
    <property type="evidence" value="ECO:0007669"/>
    <property type="project" value="InterPro"/>
</dbReference>
<feature type="binding site" evidence="5">
    <location>
        <position position="97"/>
    </location>
    <ligand>
        <name>Zn(2+)</name>
        <dbReference type="ChEBI" id="CHEBI:29105"/>
    </ligand>
</feature>
<evidence type="ECO:0000256" key="1">
    <source>
        <dbReference type="ARBA" id="ARBA00022723"/>
    </source>
</evidence>
<dbReference type="SUPFAM" id="SSF51182">
    <property type="entry name" value="RmlC-like cupins"/>
    <property type="match status" value="1"/>
</dbReference>
<name>A0A3L9YDE4_9FLAO</name>
<gene>
    <name evidence="9" type="ORF">BXY75_1837</name>
</gene>
<dbReference type="Gene3D" id="2.60.120.10">
    <property type="entry name" value="Jelly Rolls"/>
    <property type="match status" value="2"/>
</dbReference>
<keyword evidence="10" id="KW-1185">Reference proteome</keyword>
<evidence type="ECO:0000256" key="5">
    <source>
        <dbReference type="PIRSR" id="PIRSR036894-1"/>
    </source>
</evidence>
<comment type="caution">
    <text evidence="9">The sequence shown here is derived from an EMBL/GenBank/DDBJ whole genome shotgun (WGS) entry which is preliminary data.</text>
</comment>
<protein>
    <recommendedName>
        <fullName evidence="3">Phosphohexomutase</fullName>
    </recommendedName>
    <alternativeName>
        <fullName evidence="4">Phosphomannose isomerase</fullName>
    </alternativeName>
</protein>
<evidence type="ECO:0000313" key="9">
    <source>
        <dbReference type="EMBL" id="RMA58464.1"/>
    </source>
</evidence>
<proteinExistence type="predicted"/>
<comment type="cofactor">
    <cofactor evidence="5">
        <name>Zn(2+)</name>
        <dbReference type="ChEBI" id="CHEBI:29105"/>
    </cofactor>
    <text evidence="5">Binds 1 zinc ion per subunit.</text>
</comment>
<evidence type="ECO:0000259" key="7">
    <source>
        <dbReference type="Pfam" id="PF20511"/>
    </source>
</evidence>
<evidence type="ECO:0000256" key="2">
    <source>
        <dbReference type="ARBA" id="ARBA00022833"/>
    </source>
</evidence>
<feature type="binding site" evidence="5">
    <location>
        <position position="114"/>
    </location>
    <ligand>
        <name>Zn(2+)</name>
        <dbReference type="ChEBI" id="CHEBI:29105"/>
    </ligand>
</feature>
<reference evidence="9 10" key="1">
    <citation type="submission" date="2018-10" db="EMBL/GenBank/DDBJ databases">
        <title>Genomic Encyclopedia of Archaeal and Bacterial Type Strains, Phase II (KMG-II): from individual species to whole genera.</title>
        <authorList>
            <person name="Goeker M."/>
        </authorList>
    </citation>
    <scope>NUCLEOTIDE SEQUENCE [LARGE SCALE GENOMIC DNA]</scope>
    <source>
        <strain evidence="9 10">DSM 23424</strain>
    </source>
</reference>
<dbReference type="Pfam" id="PF20511">
    <property type="entry name" value="PMI_typeI_cat"/>
    <property type="match status" value="1"/>
</dbReference>
<evidence type="ECO:0000313" key="10">
    <source>
        <dbReference type="Proteomes" id="UP000271339"/>
    </source>
</evidence>
<dbReference type="PANTHER" id="PTHR42742">
    <property type="entry name" value="TRANSCRIPTIONAL REPRESSOR MPRA"/>
    <property type="match status" value="1"/>
</dbReference>
<evidence type="ECO:0000256" key="6">
    <source>
        <dbReference type="PIRSR" id="PIRSR036894-2"/>
    </source>
</evidence>